<gene>
    <name evidence="1" type="ORF">CGS49_10325</name>
</gene>
<protein>
    <submittedName>
        <fullName evidence="1">Uncharacterized protein</fullName>
    </submittedName>
</protein>
<comment type="caution">
    <text evidence="1">The sequence shown here is derived from an EMBL/GenBank/DDBJ whole genome shotgun (WGS) entry which is preliminary data.</text>
</comment>
<name>A0ACC9CX59_9FIRM</name>
<reference evidence="1 2" key="1">
    <citation type="journal article" date="2017" name="Front. Microbiol.">
        <title>New Insights into the Diversity of the Genus Faecalibacterium.</title>
        <authorList>
            <person name="Benevides L."/>
            <person name="Burman S."/>
            <person name="Martin R."/>
            <person name="Robert V."/>
            <person name="Thomas M."/>
            <person name="Miquel S."/>
            <person name="Chain F."/>
            <person name="Sokol H."/>
            <person name="Bermudez-Humaran L.G."/>
            <person name="Morrison M."/>
            <person name="Langella P."/>
            <person name="Azevedo V.A."/>
            <person name="Chatel J.M."/>
            <person name="Soares S."/>
        </authorList>
    </citation>
    <scope>NUCLEOTIDE SEQUENCE [LARGE SCALE GENOMIC DNA]</scope>
    <source>
        <strain evidence="2">CNCM I-4541</strain>
    </source>
</reference>
<dbReference type="Proteomes" id="UP000220959">
    <property type="component" value="Unassembled WGS sequence"/>
</dbReference>
<evidence type="ECO:0000313" key="1">
    <source>
        <dbReference type="EMBL" id="PDX60396.1"/>
    </source>
</evidence>
<sequence>MTNKKFKLTAAAVALAACAAAQPVSASAADELPDAFPEQDAVVQPKKAPAADTAEINDTVSPSAADAAQDTTPGDDSDPAEEPQPALPVLGPKDTIAYPPAETVQNPDGSTTETTEGPVTDGETGKDKGTADKTETRTDESSTTYDPAGTVVDKTTTENPDGSVTETTTTVSQGTTTTTTTVEGSASSSTSKTETTPKDELDADEELKDITVDWSTGKGAEVGGNYIVTGESELSEDGNSRQLTLTKVTHETGSMEGQDIAKLIDAGYVDNGDGTYTLTKTITDANGRQQQTTVTVDSSTASRTVTTTLIVKVEKSTQHGREDVKQDYTYPPETTLTDGAGNSYTLSIADLLADPDAQRSEDGKTITVQKGSKTYTLTLGDETTAGQAELSNKDLAALMGGEEKGYTVGKDGALYLTKDGETCKLDADQTALLRKQMKVHVKVENDKGTFGSQQLADGSQTPEQAAAAAKQAALENALTAAAAKASGVETVSFSELTLNANGSYTYTHDGKTYTFAVTVSGETSETYQVTETASETNNGESGTHTVTGSATAGGAVIAWSESGKPYFQLDGSTAASPLTDALGAPSDATDIKTDAEGRVTEYTRTVDGKTKVYRFHYDSSASLTDDEKRDYALKQLAAEKGMTVEQLVAAGYTVTDTSFTGLTRIAWDVFEKADSTETPGTVQQGSSWTITPAGEGDDATYTIVKNGQTYTGLKKDGDTYTSEVTDASGKTTKTTITLKNKNDLTDKQILALLADKTAGASDLAVTRKDGKVTATYTKGQTIYTIDCTDLLEQTLSVETRESWSLSETRTEDEKDDAYQKLWDQIDAIRQSLKPNQVLKVGDMEITSTSTKEDIIKKITTAVSLNNMNEDQLAKILKEQEKLAQDPNKKVWVNEDTVGTQYEAMYHELRKNYYTGGTNDDLKHLELITDSTLHLLPDEGGSSKTTDCLIIRNGLQLEWNYNVDDLLNKPASNQKAGLAKNIGFDKTDGIQGFYEYARTENQEYNNNPTKSAFYKLTGTVVYDALTNADGTVQHYATYGEAVAAYKAAMEAQGKKVTDADIQRQVVRLSDQSWYDANKGTPETVWYQVYLNNSKLSAYGYMDVSSNKCANATKARWNHSNSWYGGYDLKISDLVQVESGEVVGQNESTIKTYVAPLTVITKEDDAVGTSMSTRTASTAAHSGSGWQQQGSYRAGFRQTTTETTTETGTGTYDTVKPWQQTTAETDETAEKLDGDVTYTYRSEKDPVVTLDGDKTVQTDTKASVRYTYGCVSTTDAAPLVTTTTQTTPGTPEQTPADSLPAETPADTVVPPAEAPVVAPAAPAASTLPQTGVNRLAVLFSALSGSILLGLGAVLNRRKENR</sequence>
<organism evidence="1 2">
    <name type="scientific">Faecalibacterium langellae</name>
    <dbReference type="NCBI Taxonomy" id="3435293"/>
    <lineage>
        <taxon>Bacteria</taxon>
        <taxon>Bacillati</taxon>
        <taxon>Bacillota</taxon>
        <taxon>Clostridia</taxon>
        <taxon>Eubacteriales</taxon>
        <taxon>Oscillospiraceae</taxon>
        <taxon>Faecalibacterium</taxon>
    </lineage>
</organism>
<dbReference type="EMBL" id="NMTR01000021">
    <property type="protein sequence ID" value="PDX60396.1"/>
    <property type="molecule type" value="Genomic_DNA"/>
</dbReference>
<accession>A0ACC9CX59</accession>
<proteinExistence type="predicted"/>
<evidence type="ECO:0000313" key="2">
    <source>
        <dbReference type="Proteomes" id="UP000220959"/>
    </source>
</evidence>
<keyword evidence="2" id="KW-1185">Reference proteome</keyword>